<organism evidence="1 2">
    <name type="scientific">Nocardia tenerifensis</name>
    <dbReference type="NCBI Taxonomy" id="228006"/>
    <lineage>
        <taxon>Bacteria</taxon>
        <taxon>Bacillati</taxon>
        <taxon>Actinomycetota</taxon>
        <taxon>Actinomycetes</taxon>
        <taxon>Mycobacteriales</taxon>
        <taxon>Nocardiaceae</taxon>
        <taxon>Nocardia</taxon>
    </lineage>
</organism>
<sequence length="300" mass="33495">MPRTRFRMPHRVRERGKVAAVLVSERSTGISSGLMSVITRTLAANRARRTTVGNLHEPGRPDDLPDAELLWKRWAGVAIATFDRDKEVEPFQHRSGHWIDDGGLHWDDSGCTWWVMKWFGAGRALLVGEDESSEVKWHEPSIDVLAGAPDWLPRNYLRELIHANMVGCVYWFEKGAWHRAPYPDDLADDGLDAGISALTTRADAVEKITDQLMFGAQDAGVSELCGQLVDAAERGTVTENVLRSFAAEMARLQQEYYPEDDDEDEGFPPKTDEDIAAMFELARRAGLDTPSWTGTLGVSD</sequence>
<reference evidence="1 2" key="1">
    <citation type="submission" date="2018-05" db="EMBL/GenBank/DDBJ databases">
        <title>Genomic Encyclopedia of Type Strains, Phase IV (KMG-IV): sequencing the most valuable type-strain genomes for metagenomic binning, comparative biology and taxonomic classification.</title>
        <authorList>
            <person name="Goeker M."/>
        </authorList>
    </citation>
    <scope>NUCLEOTIDE SEQUENCE [LARGE SCALE GENOMIC DNA]</scope>
    <source>
        <strain evidence="1 2">DSM 44704</strain>
    </source>
</reference>
<protein>
    <submittedName>
        <fullName evidence="1">Uncharacterized protein</fullName>
    </submittedName>
</protein>
<dbReference type="Proteomes" id="UP000247569">
    <property type="component" value="Unassembled WGS sequence"/>
</dbReference>
<name>A0A318JPV2_9NOCA</name>
<gene>
    <name evidence="1" type="ORF">DFR70_1223</name>
</gene>
<dbReference type="AlphaFoldDB" id="A0A318JPV2"/>
<keyword evidence="2" id="KW-1185">Reference proteome</keyword>
<accession>A0A318JPV2</accession>
<dbReference type="EMBL" id="QJKF01000022">
    <property type="protein sequence ID" value="PXX54862.1"/>
    <property type="molecule type" value="Genomic_DNA"/>
</dbReference>
<evidence type="ECO:0000313" key="1">
    <source>
        <dbReference type="EMBL" id="PXX54862.1"/>
    </source>
</evidence>
<comment type="caution">
    <text evidence="1">The sequence shown here is derived from an EMBL/GenBank/DDBJ whole genome shotgun (WGS) entry which is preliminary data.</text>
</comment>
<evidence type="ECO:0000313" key="2">
    <source>
        <dbReference type="Proteomes" id="UP000247569"/>
    </source>
</evidence>
<proteinExistence type="predicted"/>